<comment type="caution">
    <text evidence="4">The sequence shown here is derived from an EMBL/GenBank/DDBJ whole genome shotgun (WGS) entry which is preliminary data.</text>
</comment>
<dbReference type="GO" id="GO:0005829">
    <property type="term" value="C:cytosol"/>
    <property type="evidence" value="ECO:0007669"/>
    <property type="project" value="TreeGrafter"/>
</dbReference>
<dbReference type="Gene3D" id="3.20.20.140">
    <property type="entry name" value="Metal-dependent hydrolases"/>
    <property type="match status" value="1"/>
</dbReference>
<evidence type="ECO:0008006" key="6">
    <source>
        <dbReference type="Google" id="ProtNLM"/>
    </source>
</evidence>
<dbReference type="CDD" id="cd01310">
    <property type="entry name" value="TatD_DNAse"/>
    <property type="match status" value="1"/>
</dbReference>
<dbReference type="PANTHER" id="PTHR46124:SF2">
    <property type="entry name" value="D-AMINOACYL-TRNA DEACYLASE"/>
    <property type="match status" value="1"/>
</dbReference>
<dbReference type="NCBIfam" id="TIGR00010">
    <property type="entry name" value="YchF/TatD family DNA exonuclease"/>
    <property type="match status" value="1"/>
</dbReference>
<evidence type="ECO:0000256" key="3">
    <source>
        <dbReference type="PIRSR" id="PIRSR005902-1"/>
    </source>
</evidence>
<evidence type="ECO:0000256" key="2">
    <source>
        <dbReference type="ARBA" id="ARBA00022801"/>
    </source>
</evidence>
<sequence length="258" mass="28127">MAGLIDTHTHLSLRQFRRDREEVIARAIDGGVEAMVEVGVDVATSRKAVELAESHRHVRATVGVHPHDARELNGDVLDELGTLADNERTVAIGEIGLDYHRDLSPRPVQRRAFAQQIALAQTHGLPIVVHVRKAHREALEILAREACGIGGVLHCWSGDMAQARRALDLGFQLGVGGSITYDGRRLAEIVRRIPLTSIVLETDAPYLAPVPHRGERNEPAYVQYVASHLAQVLGIDVEEIAATTGRTARQIFGGLGPE</sequence>
<keyword evidence="1 3" id="KW-0479">Metal-binding</keyword>
<feature type="binding site" evidence="3">
    <location>
        <position position="154"/>
    </location>
    <ligand>
        <name>a divalent metal cation</name>
        <dbReference type="ChEBI" id="CHEBI:60240"/>
        <label>2</label>
    </ligand>
</feature>
<keyword evidence="2" id="KW-0378">Hydrolase</keyword>
<dbReference type="AlphaFoldDB" id="A0A0S7WUN5"/>
<dbReference type="PATRIC" id="fig|1703770.3.peg.1584"/>
<evidence type="ECO:0000256" key="1">
    <source>
        <dbReference type="ARBA" id="ARBA00022723"/>
    </source>
</evidence>
<dbReference type="GO" id="GO:0004536">
    <property type="term" value="F:DNA nuclease activity"/>
    <property type="evidence" value="ECO:0007669"/>
    <property type="project" value="InterPro"/>
</dbReference>
<reference evidence="4 5" key="1">
    <citation type="journal article" date="2015" name="Microbiome">
        <title>Genomic resolution of linkages in carbon, nitrogen, and sulfur cycling among widespread estuary sediment bacteria.</title>
        <authorList>
            <person name="Baker B.J."/>
            <person name="Lazar C.S."/>
            <person name="Teske A.P."/>
            <person name="Dick G.J."/>
        </authorList>
    </citation>
    <scope>NUCLEOTIDE SEQUENCE [LARGE SCALE GENOMIC DNA]</scope>
    <source>
        <strain evidence="4">DG_24</strain>
    </source>
</reference>
<protein>
    <recommendedName>
        <fullName evidence="6">Hydrolase TatD</fullName>
    </recommendedName>
</protein>
<evidence type="ECO:0000313" key="4">
    <source>
        <dbReference type="EMBL" id="KPJ53641.1"/>
    </source>
</evidence>
<accession>A0A0S7WUN5</accession>
<dbReference type="InterPro" id="IPR001130">
    <property type="entry name" value="TatD-like"/>
</dbReference>
<feature type="binding site" evidence="3">
    <location>
        <position position="10"/>
    </location>
    <ligand>
        <name>a divalent metal cation</name>
        <dbReference type="ChEBI" id="CHEBI:60240"/>
        <label>1</label>
    </ligand>
</feature>
<dbReference type="EMBL" id="LIZS01000015">
    <property type="protein sequence ID" value="KPJ53641.1"/>
    <property type="molecule type" value="Genomic_DNA"/>
</dbReference>
<feature type="binding site" evidence="3">
    <location>
        <position position="130"/>
    </location>
    <ligand>
        <name>a divalent metal cation</name>
        <dbReference type="ChEBI" id="CHEBI:60240"/>
        <label>2</label>
    </ligand>
</feature>
<evidence type="ECO:0000313" key="5">
    <source>
        <dbReference type="Proteomes" id="UP000052008"/>
    </source>
</evidence>
<dbReference type="STRING" id="1703770.AMJ39_03815"/>
<dbReference type="InterPro" id="IPR015991">
    <property type="entry name" value="TatD/YcfH-like"/>
</dbReference>
<dbReference type="InterPro" id="IPR032466">
    <property type="entry name" value="Metal_Hydrolase"/>
</dbReference>
<dbReference type="GO" id="GO:0016788">
    <property type="term" value="F:hydrolase activity, acting on ester bonds"/>
    <property type="evidence" value="ECO:0007669"/>
    <property type="project" value="InterPro"/>
</dbReference>
<dbReference type="PIRSF" id="PIRSF005902">
    <property type="entry name" value="DNase_TatD"/>
    <property type="match status" value="1"/>
</dbReference>
<dbReference type="Pfam" id="PF01026">
    <property type="entry name" value="TatD_DNase"/>
    <property type="match status" value="1"/>
</dbReference>
<proteinExistence type="predicted"/>
<feature type="binding site" evidence="3">
    <location>
        <position position="8"/>
    </location>
    <ligand>
        <name>a divalent metal cation</name>
        <dbReference type="ChEBI" id="CHEBI:60240"/>
        <label>1</label>
    </ligand>
</feature>
<dbReference type="FunFam" id="3.20.20.140:FF:000005">
    <property type="entry name" value="TatD family hydrolase"/>
    <property type="match status" value="1"/>
</dbReference>
<feature type="binding site" evidence="3">
    <location>
        <position position="94"/>
    </location>
    <ligand>
        <name>a divalent metal cation</name>
        <dbReference type="ChEBI" id="CHEBI:60240"/>
        <label>1</label>
    </ligand>
</feature>
<gene>
    <name evidence="4" type="ORF">AMJ39_03815</name>
</gene>
<dbReference type="Proteomes" id="UP000052008">
    <property type="component" value="Unassembled WGS sequence"/>
</dbReference>
<dbReference type="GO" id="GO:0046872">
    <property type="term" value="F:metal ion binding"/>
    <property type="evidence" value="ECO:0007669"/>
    <property type="project" value="UniProtKB-KW"/>
</dbReference>
<feature type="binding site" evidence="3">
    <location>
        <position position="203"/>
    </location>
    <ligand>
        <name>a divalent metal cation</name>
        <dbReference type="ChEBI" id="CHEBI:60240"/>
        <label>1</label>
    </ligand>
</feature>
<organism evidence="4 5">
    <name type="scientific">candidate division TA06 bacterium DG_24</name>
    <dbReference type="NCBI Taxonomy" id="1703770"/>
    <lineage>
        <taxon>Bacteria</taxon>
        <taxon>Bacteria division TA06</taxon>
    </lineage>
</organism>
<dbReference type="SUPFAM" id="SSF51556">
    <property type="entry name" value="Metallo-dependent hydrolases"/>
    <property type="match status" value="1"/>
</dbReference>
<dbReference type="PANTHER" id="PTHR46124">
    <property type="entry name" value="D-AMINOACYL-TRNA DEACYLASE"/>
    <property type="match status" value="1"/>
</dbReference>
<name>A0A0S7WUN5_UNCT6</name>